<comment type="similarity">
    <text evidence="9">Belongs to the Dus family. Dus1 subfamily.</text>
</comment>
<dbReference type="InterPro" id="IPR013785">
    <property type="entry name" value="Aldolase_TIM"/>
</dbReference>
<comment type="cofactor">
    <cofactor evidence="1">
        <name>FMN</name>
        <dbReference type="ChEBI" id="CHEBI:58210"/>
    </cofactor>
</comment>
<evidence type="ECO:0000256" key="12">
    <source>
        <dbReference type="ARBA" id="ARBA00047652"/>
    </source>
</evidence>
<feature type="non-terminal residue" evidence="18">
    <location>
        <position position="1"/>
    </location>
</feature>
<evidence type="ECO:0000313" key="18">
    <source>
        <dbReference type="EMBL" id="KAG5650829.1"/>
    </source>
</evidence>
<dbReference type="OrthoDB" id="272303at2759"/>
<dbReference type="CDD" id="cd02801">
    <property type="entry name" value="DUS_like_FMN"/>
    <property type="match status" value="1"/>
</dbReference>
<comment type="catalytic activity">
    <reaction evidence="16">
        <text>5,6-dihydrouridine(17) in tRNA + NADP(+) = uridine(17) in tRNA + NADPH + H(+)</text>
        <dbReference type="Rhea" id="RHEA:53368"/>
        <dbReference type="Rhea" id="RHEA-COMP:13541"/>
        <dbReference type="Rhea" id="RHEA-COMP:13542"/>
        <dbReference type="ChEBI" id="CHEBI:15378"/>
        <dbReference type="ChEBI" id="CHEBI:57783"/>
        <dbReference type="ChEBI" id="CHEBI:58349"/>
        <dbReference type="ChEBI" id="CHEBI:65315"/>
        <dbReference type="ChEBI" id="CHEBI:74443"/>
        <dbReference type="EC" id="1.3.1.88"/>
    </reaction>
    <physiologicalReaction direction="right-to-left" evidence="16">
        <dbReference type="Rhea" id="RHEA:53370"/>
    </physiologicalReaction>
</comment>
<evidence type="ECO:0000256" key="2">
    <source>
        <dbReference type="ARBA" id="ARBA00022630"/>
    </source>
</evidence>
<dbReference type="PANTHER" id="PTHR11082:SF5">
    <property type="entry name" value="TRNA-DIHYDROURIDINE(16_17) SYNTHASE [NAD(P)(+)]-LIKE"/>
    <property type="match status" value="1"/>
</dbReference>
<comment type="catalytic activity">
    <reaction evidence="11">
        <text>5,6-dihydrouridine(17) in tRNA + NAD(+) = uridine(17) in tRNA + NADH + H(+)</text>
        <dbReference type="Rhea" id="RHEA:53372"/>
        <dbReference type="Rhea" id="RHEA-COMP:13541"/>
        <dbReference type="Rhea" id="RHEA-COMP:13542"/>
        <dbReference type="ChEBI" id="CHEBI:15378"/>
        <dbReference type="ChEBI" id="CHEBI:57540"/>
        <dbReference type="ChEBI" id="CHEBI:57945"/>
        <dbReference type="ChEBI" id="CHEBI:65315"/>
        <dbReference type="ChEBI" id="CHEBI:74443"/>
        <dbReference type="EC" id="1.3.1.88"/>
    </reaction>
    <physiologicalReaction direction="right-to-left" evidence="11">
        <dbReference type="Rhea" id="RHEA:53374"/>
    </physiologicalReaction>
</comment>
<keyword evidence="7" id="KW-0560">Oxidoreductase</keyword>
<evidence type="ECO:0000256" key="5">
    <source>
        <dbReference type="ARBA" id="ARBA00022694"/>
    </source>
</evidence>
<evidence type="ECO:0000256" key="4">
    <source>
        <dbReference type="ARBA" id="ARBA00022664"/>
    </source>
</evidence>
<name>A0A9P7GHT2_9AGAR</name>
<organism evidence="18 19">
    <name type="scientific">Sphagnurus paluster</name>
    <dbReference type="NCBI Taxonomy" id="117069"/>
    <lineage>
        <taxon>Eukaryota</taxon>
        <taxon>Fungi</taxon>
        <taxon>Dikarya</taxon>
        <taxon>Basidiomycota</taxon>
        <taxon>Agaricomycotina</taxon>
        <taxon>Agaricomycetes</taxon>
        <taxon>Agaricomycetidae</taxon>
        <taxon>Agaricales</taxon>
        <taxon>Tricholomatineae</taxon>
        <taxon>Lyophyllaceae</taxon>
        <taxon>Sphagnurus</taxon>
    </lineage>
</organism>
<dbReference type="EC" id="1.3.1.88" evidence="10"/>
<comment type="catalytic activity">
    <reaction evidence="12">
        <text>5,6-dihydrouridine(16) in tRNA + NADP(+) = uridine(16) in tRNA + NADPH + H(+)</text>
        <dbReference type="Rhea" id="RHEA:53376"/>
        <dbReference type="Rhea" id="RHEA-COMP:13543"/>
        <dbReference type="Rhea" id="RHEA-COMP:13544"/>
        <dbReference type="ChEBI" id="CHEBI:15378"/>
        <dbReference type="ChEBI" id="CHEBI:57783"/>
        <dbReference type="ChEBI" id="CHEBI:58349"/>
        <dbReference type="ChEBI" id="CHEBI:65315"/>
        <dbReference type="ChEBI" id="CHEBI:74443"/>
        <dbReference type="EC" id="1.3.1.88"/>
    </reaction>
    <physiologicalReaction direction="right-to-left" evidence="12">
        <dbReference type="Rhea" id="RHEA:53378"/>
    </physiologicalReaction>
</comment>
<dbReference type="PANTHER" id="PTHR11082">
    <property type="entry name" value="TRNA-DIHYDROURIDINE SYNTHASE"/>
    <property type="match status" value="1"/>
</dbReference>
<dbReference type="GO" id="GO:0006397">
    <property type="term" value="P:mRNA processing"/>
    <property type="evidence" value="ECO:0007669"/>
    <property type="project" value="UniProtKB-KW"/>
</dbReference>
<evidence type="ECO:0000256" key="11">
    <source>
        <dbReference type="ARBA" id="ARBA00047287"/>
    </source>
</evidence>
<evidence type="ECO:0000256" key="16">
    <source>
        <dbReference type="ARBA" id="ARBA00049467"/>
    </source>
</evidence>
<keyword evidence="3" id="KW-0288">FMN</keyword>
<comment type="catalytic activity">
    <reaction evidence="15">
        <text>a 5,6-dihydrouridine in mRNA + NADP(+) = a uridine in mRNA + NADPH + H(+)</text>
        <dbReference type="Rhea" id="RHEA:69855"/>
        <dbReference type="Rhea" id="RHEA-COMP:14658"/>
        <dbReference type="Rhea" id="RHEA-COMP:17789"/>
        <dbReference type="ChEBI" id="CHEBI:15378"/>
        <dbReference type="ChEBI" id="CHEBI:57783"/>
        <dbReference type="ChEBI" id="CHEBI:58349"/>
        <dbReference type="ChEBI" id="CHEBI:65315"/>
        <dbReference type="ChEBI" id="CHEBI:74443"/>
    </reaction>
    <physiologicalReaction direction="right-to-left" evidence="15">
        <dbReference type="Rhea" id="RHEA:69857"/>
    </physiologicalReaction>
</comment>
<evidence type="ECO:0000256" key="6">
    <source>
        <dbReference type="ARBA" id="ARBA00022857"/>
    </source>
</evidence>
<keyword evidence="19" id="KW-1185">Reference proteome</keyword>
<dbReference type="EMBL" id="JABCKI010000352">
    <property type="protein sequence ID" value="KAG5650829.1"/>
    <property type="molecule type" value="Genomic_DNA"/>
</dbReference>
<dbReference type="GO" id="GO:0017150">
    <property type="term" value="F:tRNA dihydrouridine synthase activity"/>
    <property type="evidence" value="ECO:0007669"/>
    <property type="project" value="InterPro"/>
</dbReference>
<evidence type="ECO:0000313" key="19">
    <source>
        <dbReference type="Proteomes" id="UP000717328"/>
    </source>
</evidence>
<keyword evidence="6" id="KW-0521">NADP</keyword>
<evidence type="ECO:0000256" key="8">
    <source>
        <dbReference type="ARBA" id="ARBA00023027"/>
    </source>
</evidence>
<evidence type="ECO:0000256" key="1">
    <source>
        <dbReference type="ARBA" id="ARBA00001917"/>
    </source>
</evidence>
<keyword evidence="2" id="KW-0285">Flavoprotein</keyword>
<keyword evidence="5" id="KW-0819">tRNA processing</keyword>
<evidence type="ECO:0000256" key="7">
    <source>
        <dbReference type="ARBA" id="ARBA00023002"/>
    </source>
</evidence>
<evidence type="ECO:0000256" key="15">
    <source>
        <dbReference type="ARBA" id="ARBA00049447"/>
    </source>
</evidence>
<gene>
    <name evidence="18" type="ORF">H0H81_010878</name>
</gene>
<sequence>MRPENLAFIAAPMVNQSDLPFRNLVRRHGATMAYTQMLMPDRILNDQQYFEHYLRDLTLDTQLGNPVVVQLCGDNIDSIVQAGRKLQGYCDGIEQLLIGVRSIIDLNLGCPLEAARDGHYGAYLLSQKDWPLVEGIVSGMASSFTVPASVKIRLCQPVEKTLDFAQRLEACGAAWVTLHARTVSARRRRQGAADLDQVKRLKENLRIPVVSNGNVRIWTDIPENLNYTGADGVMVGETLLRNP</sequence>
<comment type="catalytic activity">
    <reaction evidence="14">
        <text>5,6-dihydrouridine(16) in tRNA + NAD(+) = uridine(16) in tRNA + NADH + H(+)</text>
        <dbReference type="Rhea" id="RHEA:53380"/>
        <dbReference type="Rhea" id="RHEA-COMP:13543"/>
        <dbReference type="Rhea" id="RHEA-COMP:13544"/>
        <dbReference type="ChEBI" id="CHEBI:15378"/>
        <dbReference type="ChEBI" id="CHEBI:57540"/>
        <dbReference type="ChEBI" id="CHEBI:57945"/>
        <dbReference type="ChEBI" id="CHEBI:65315"/>
        <dbReference type="ChEBI" id="CHEBI:74443"/>
        <dbReference type="EC" id="1.3.1.88"/>
    </reaction>
    <physiologicalReaction direction="right-to-left" evidence="14">
        <dbReference type="Rhea" id="RHEA:53382"/>
    </physiologicalReaction>
</comment>
<dbReference type="PROSITE" id="PS01136">
    <property type="entry name" value="UPF0034"/>
    <property type="match status" value="1"/>
</dbReference>
<dbReference type="Proteomes" id="UP000717328">
    <property type="component" value="Unassembled WGS sequence"/>
</dbReference>
<evidence type="ECO:0000256" key="14">
    <source>
        <dbReference type="ARBA" id="ARBA00048934"/>
    </source>
</evidence>
<reference evidence="18" key="1">
    <citation type="submission" date="2021-02" db="EMBL/GenBank/DDBJ databases">
        <authorList>
            <person name="Nieuwenhuis M."/>
            <person name="Van De Peppel L.J.J."/>
        </authorList>
    </citation>
    <scope>NUCLEOTIDE SEQUENCE</scope>
    <source>
        <strain evidence="18">D49</strain>
    </source>
</reference>
<evidence type="ECO:0000256" key="9">
    <source>
        <dbReference type="ARBA" id="ARBA00038313"/>
    </source>
</evidence>
<keyword evidence="4" id="KW-0507">mRNA processing</keyword>
<comment type="caution">
    <text evidence="18">The sequence shown here is derived from an EMBL/GenBank/DDBJ whole genome shotgun (WGS) entry which is preliminary data.</text>
</comment>
<dbReference type="SUPFAM" id="SSF51395">
    <property type="entry name" value="FMN-linked oxidoreductases"/>
    <property type="match status" value="1"/>
</dbReference>
<dbReference type="InterPro" id="IPR035587">
    <property type="entry name" value="DUS-like_FMN-bd"/>
</dbReference>
<dbReference type="AlphaFoldDB" id="A0A9P7GHT2"/>
<accession>A0A9P7GHT2</accession>
<keyword evidence="8" id="KW-0520">NAD</keyword>
<feature type="domain" description="DUS-like FMN-binding" evidence="17">
    <location>
        <begin position="10"/>
        <end position="243"/>
    </location>
</feature>
<evidence type="ECO:0000256" key="13">
    <source>
        <dbReference type="ARBA" id="ARBA00048342"/>
    </source>
</evidence>
<proteinExistence type="inferred from homology"/>
<reference evidence="18" key="2">
    <citation type="submission" date="2021-10" db="EMBL/GenBank/DDBJ databases">
        <title>Phylogenomics reveals ancestral predisposition of the termite-cultivated fungus Termitomyces towards a domesticated lifestyle.</title>
        <authorList>
            <person name="Auxier B."/>
            <person name="Grum-Grzhimaylo A."/>
            <person name="Cardenas M.E."/>
            <person name="Lodge J.D."/>
            <person name="Laessoe T."/>
            <person name="Pedersen O."/>
            <person name="Smith M.E."/>
            <person name="Kuyper T.W."/>
            <person name="Franco-Molano E.A."/>
            <person name="Baroni T.J."/>
            <person name="Aanen D.K."/>
        </authorList>
    </citation>
    <scope>NUCLEOTIDE SEQUENCE</scope>
    <source>
        <strain evidence="18">D49</strain>
    </source>
</reference>
<dbReference type="GO" id="GO:0050660">
    <property type="term" value="F:flavin adenine dinucleotide binding"/>
    <property type="evidence" value="ECO:0007669"/>
    <property type="project" value="InterPro"/>
</dbReference>
<evidence type="ECO:0000259" key="17">
    <source>
        <dbReference type="Pfam" id="PF01207"/>
    </source>
</evidence>
<evidence type="ECO:0000256" key="3">
    <source>
        <dbReference type="ARBA" id="ARBA00022643"/>
    </source>
</evidence>
<dbReference type="InterPro" id="IPR018517">
    <property type="entry name" value="tRNA_hU_synthase_CS"/>
</dbReference>
<dbReference type="Gene3D" id="3.20.20.70">
    <property type="entry name" value="Aldolase class I"/>
    <property type="match status" value="1"/>
</dbReference>
<evidence type="ECO:0000256" key="10">
    <source>
        <dbReference type="ARBA" id="ARBA00038890"/>
    </source>
</evidence>
<protein>
    <recommendedName>
        <fullName evidence="10">tRNA-dihydrouridine(16/17) synthase [NAD(P)(+)]</fullName>
        <ecNumber evidence="10">1.3.1.88</ecNumber>
    </recommendedName>
</protein>
<dbReference type="Pfam" id="PF01207">
    <property type="entry name" value="Dus"/>
    <property type="match status" value="1"/>
</dbReference>
<comment type="catalytic activity">
    <reaction evidence="13">
        <text>a 5,6-dihydrouridine in mRNA + NAD(+) = a uridine in mRNA + NADH + H(+)</text>
        <dbReference type="Rhea" id="RHEA:69851"/>
        <dbReference type="Rhea" id="RHEA-COMP:14658"/>
        <dbReference type="Rhea" id="RHEA-COMP:17789"/>
        <dbReference type="ChEBI" id="CHEBI:15378"/>
        <dbReference type="ChEBI" id="CHEBI:57540"/>
        <dbReference type="ChEBI" id="CHEBI:57945"/>
        <dbReference type="ChEBI" id="CHEBI:65315"/>
        <dbReference type="ChEBI" id="CHEBI:74443"/>
    </reaction>
    <physiologicalReaction direction="right-to-left" evidence="13">
        <dbReference type="Rhea" id="RHEA:69853"/>
    </physiologicalReaction>
</comment>